<evidence type="ECO:0008006" key="3">
    <source>
        <dbReference type="Google" id="ProtNLM"/>
    </source>
</evidence>
<dbReference type="OrthoDB" id="4474113at2"/>
<proteinExistence type="predicted"/>
<name>A0A098BNR7_9NOCA</name>
<accession>A0A098BNR7</accession>
<dbReference type="AlphaFoldDB" id="A0A098BNR7"/>
<protein>
    <recommendedName>
        <fullName evidence="3">Transposase</fullName>
    </recommendedName>
</protein>
<evidence type="ECO:0000313" key="2">
    <source>
        <dbReference type="Proteomes" id="UP000042997"/>
    </source>
</evidence>
<organism evidence="1 2">
    <name type="scientific">Rhodococcus ruber</name>
    <dbReference type="NCBI Taxonomy" id="1830"/>
    <lineage>
        <taxon>Bacteria</taxon>
        <taxon>Bacillati</taxon>
        <taxon>Actinomycetota</taxon>
        <taxon>Actinomycetes</taxon>
        <taxon>Mycobacteriales</taxon>
        <taxon>Nocardiaceae</taxon>
        <taxon>Rhodococcus</taxon>
    </lineage>
</organism>
<dbReference type="InterPro" id="IPR036388">
    <property type="entry name" value="WH-like_DNA-bd_sf"/>
</dbReference>
<gene>
    <name evidence="1" type="ORF">RHRU231_670007</name>
</gene>
<dbReference type="RefSeq" id="WP_040273352.1">
    <property type="nucleotide sequence ID" value="NZ_JAJNCM010000024.1"/>
</dbReference>
<reference evidence="1 2" key="1">
    <citation type="journal article" date="2014" name="Genome Announc.">
        <title>Draft Genome Sequence of Propane- and Butane-Oxidizing Actinobacterium Rhodococcus ruber IEGM 231.</title>
        <authorList>
            <person name="Ivshina I.B."/>
            <person name="Kuyukina M.S."/>
            <person name="Krivoruchko A.V."/>
            <person name="Barbe V."/>
            <person name="Fischer C."/>
        </authorList>
    </citation>
    <scope>NUCLEOTIDE SEQUENCE [LARGE SCALE GENOMIC DNA]</scope>
</reference>
<sequence>MSRRGRPGTRRYTLVDDLTREAAIEAVLQRMQAGDSFTAATRAAAAQLEVAETTVRGWVNRSGRRPRRTERDVAALEAELAMAQELNRALARTHGIAAEDLSLR</sequence>
<dbReference type="Gene3D" id="1.10.10.10">
    <property type="entry name" value="Winged helix-like DNA-binding domain superfamily/Winged helix DNA-binding domain"/>
    <property type="match status" value="1"/>
</dbReference>
<dbReference type="Proteomes" id="UP000042997">
    <property type="component" value="Unassembled WGS sequence"/>
</dbReference>
<dbReference type="EMBL" id="CCSD01000080">
    <property type="protein sequence ID" value="CDZ90198.1"/>
    <property type="molecule type" value="Genomic_DNA"/>
</dbReference>
<evidence type="ECO:0000313" key="1">
    <source>
        <dbReference type="EMBL" id="CDZ90198.1"/>
    </source>
</evidence>